<dbReference type="GO" id="GO:0016705">
    <property type="term" value="F:oxidoreductase activity, acting on paired donors, with incorporation or reduction of molecular oxygen"/>
    <property type="evidence" value="ECO:0007669"/>
    <property type="project" value="InterPro"/>
</dbReference>
<dbReference type="Pfam" id="PF00067">
    <property type="entry name" value="p450"/>
    <property type="match status" value="1"/>
</dbReference>
<reference evidence="8 9" key="1">
    <citation type="submission" date="2017-10" db="EMBL/GenBank/DDBJ databases">
        <title>Comparative genomics in systemic dimorphic fungi from Ajellomycetaceae.</title>
        <authorList>
            <person name="Munoz J.F."/>
            <person name="Mcewen J.G."/>
            <person name="Clay O.K."/>
            <person name="Cuomo C.A."/>
        </authorList>
    </citation>
    <scope>NUCLEOTIDE SEQUENCE [LARGE SCALE GENOMIC DNA]</scope>
    <source>
        <strain evidence="8 9">UAMH5409</strain>
    </source>
</reference>
<dbReference type="AlphaFoldDB" id="A0A2B7XS18"/>
<comment type="caution">
    <text evidence="8">The sequence shown here is derived from an EMBL/GenBank/DDBJ whole genome shotgun (WGS) entry which is preliminary data.</text>
</comment>
<keyword evidence="2 5" id="KW-0479">Metal-binding</keyword>
<dbReference type="InterPro" id="IPR001128">
    <property type="entry name" value="Cyt_P450"/>
</dbReference>
<keyword evidence="5 6" id="KW-0349">Heme</keyword>
<keyword evidence="9" id="KW-1185">Reference proteome</keyword>
<dbReference type="InterPro" id="IPR050121">
    <property type="entry name" value="Cytochrome_P450_monoxygenase"/>
</dbReference>
<dbReference type="STRING" id="1447875.A0A2B7XS18"/>
<evidence type="ECO:0000256" key="6">
    <source>
        <dbReference type="RuleBase" id="RU000461"/>
    </source>
</evidence>
<accession>A0A2B7XS18</accession>
<protein>
    <recommendedName>
        <fullName evidence="10">Cytochrome P450</fullName>
    </recommendedName>
</protein>
<dbReference type="OrthoDB" id="3945418at2759"/>
<comment type="cofactor">
    <cofactor evidence="1 5">
        <name>heme</name>
        <dbReference type="ChEBI" id="CHEBI:30413"/>
    </cofactor>
</comment>
<evidence type="ECO:0000256" key="4">
    <source>
        <dbReference type="ARBA" id="ARBA00023004"/>
    </source>
</evidence>
<proteinExistence type="inferred from homology"/>
<evidence type="ECO:0000256" key="2">
    <source>
        <dbReference type="ARBA" id="ARBA00022723"/>
    </source>
</evidence>
<evidence type="ECO:0008006" key="10">
    <source>
        <dbReference type="Google" id="ProtNLM"/>
    </source>
</evidence>
<dbReference type="InterPro" id="IPR036396">
    <property type="entry name" value="Cyt_P450_sf"/>
</dbReference>
<keyword evidence="7" id="KW-0472">Membrane</keyword>
<sequence>MGREFQIRAPQTLETLGAAIAVWVFYLVCLAVYRLYLSPLARFPGPKLAALSRWYEAYYDIILGGQYYRNVDKLHDMYGPIVRIAPDELHIRDSQFYEQFYGQNQKLDKPGWDAKFGVKESGFTTPGHALHRERRGALRRMFSRRMILSFEPVIRERAERLCEKFLDYAETSQPLVIPDAYPCYTGDIMLQFAFGLRYKQIESANFEKSFHKAFKTMGASGHVIAQFPWIAPLMDALPDTLLERIQPALEHMLQMKRDVRSLIERTVRGEDFADKSVTHPTIFQEILQSDIRPQEKSQQRLFDEAQIVVGAGIETTAYALTVATFHIVNNPRIYQKLREELVQAIPDINAPPTLLELEKLPYLTGCIMECLRLSYGLTGRNPRSRDQPLKYGDWVIPAKTIVTMCIADVHHDESIFPDSRSFIPERWLDDPLAPDGTPLDRYLVSFGRGLRSCLGINLAWAELYTVLGLVFRRMDFKLYKTDISDVEMEHDNFVPHVRVESEGVRVLVSKVSA</sequence>
<dbReference type="CDD" id="cd11062">
    <property type="entry name" value="CYP58-like"/>
    <property type="match status" value="1"/>
</dbReference>
<evidence type="ECO:0000256" key="1">
    <source>
        <dbReference type="ARBA" id="ARBA00001971"/>
    </source>
</evidence>
<evidence type="ECO:0000313" key="9">
    <source>
        <dbReference type="Proteomes" id="UP000223968"/>
    </source>
</evidence>
<dbReference type="Gene3D" id="1.10.630.10">
    <property type="entry name" value="Cytochrome P450"/>
    <property type="match status" value="1"/>
</dbReference>
<evidence type="ECO:0000256" key="5">
    <source>
        <dbReference type="PIRSR" id="PIRSR602401-1"/>
    </source>
</evidence>
<dbReference type="PANTHER" id="PTHR24305:SF152">
    <property type="entry name" value="P450, PUTATIVE (EUROFUNG)-RELATED"/>
    <property type="match status" value="1"/>
</dbReference>
<dbReference type="InterPro" id="IPR002401">
    <property type="entry name" value="Cyt_P450_E_grp-I"/>
</dbReference>
<keyword evidence="4 5" id="KW-0408">Iron</keyword>
<dbReference type="PRINTS" id="PR00463">
    <property type="entry name" value="EP450I"/>
</dbReference>
<keyword evidence="3 6" id="KW-0560">Oxidoreductase</keyword>
<feature type="binding site" description="axial binding residue" evidence="5">
    <location>
        <position position="453"/>
    </location>
    <ligand>
        <name>heme</name>
        <dbReference type="ChEBI" id="CHEBI:30413"/>
    </ligand>
    <ligandPart>
        <name>Fe</name>
        <dbReference type="ChEBI" id="CHEBI:18248"/>
    </ligandPart>
</feature>
<dbReference type="PANTHER" id="PTHR24305">
    <property type="entry name" value="CYTOCHROME P450"/>
    <property type="match status" value="1"/>
</dbReference>
<dbReference type="Proteomes" id="UP000223968">
    <property type="component" value="Unassembled WGS sequence"/>
</dbReference>
<keyword evidence="7" id="KW-1133">Transmembrane helix</keyword>
<evidence type="ECO:0000256" key="7">
    <source>
        <dbReference type="SAM" id="Phobius"/>
    </source>
</evidence>
<dbReference type="GO" id="GO:0005506">
    <property type="term" value="F:iron ion binding"/>
    <property type="evidence" value="ECO:0007669"/>
    <property type="project" value="InterPro"/>
</dbReference>
<comment type="similarity">
    <text evidence="6">Belongs to the cytochrome P450 family.</text>
</comment>
<dbReference type="EMBL" id="PDNB01000073">
    <property type="protein sequence ID" value="PGH11422.1"/>
    <property type="molecule type" value="Genomic_DNA"/>
</dbReference>
<dbReference type="InterPro" id="IPR017972">
    <property type="entry name" value="Cyt_P450_CS"/>
</dbReference>
<keyword evidence="6" id="KW-0503">Monooxygenase</keyword>
<gene>
    <name evidence="8" type="ORF">AJ79_04923</name>
</gene>
<keyword evidence="7" id="KW-0812">Transmembrane</keyword>
<organism evidence="8 9">
    <name type="scientific">Helicocarpus griseus UAMH5409</name>
    <dbReference type="NCBI Taxonomy" id="1447875"/>
    <lineage>
        <taxon>Eukaryota</taxon>
        <taxon>Fungi</taxon>
        <taxon>Dikarya</taxon>
        <taxon>Ascomycota</taxon>
        <taxon>Pezizomycotina</taxon>
        <taxon>Eurotiomycetes</taxon>
        <taxon>Eurotiomycetidae</taxon>
        <taxon>Onygenales</taxon>
        <taxon>Ajellomycetaceae</taxon>
        <taxon>Helicocarpus</taxon>
    </lineage>
</organism>
<evidence type="ECO:0000313" key="8">
    <source>
        <dbReference type="EMBL" id="PGH11422.1"/>
    </source>
</evidence>
<dbReference type="GO" id="GO:0004497">
    <property type="term" value="F:monooxygenase activity"/>
    <property type="evidence" value="ECO:0007669"/>
    <property type="project" value="UniProtKB-KW"/>
</dbReference>
<dbReference type="PROSITE" id="PS00086">
    <property type="entry name" value="CYTOCHROME_P450"/>
    <property type="match status" value="1"/>
</dbReference>
<dbReference type="GO" id="GO:0020037">
    <property type="term" value="F:heme binding"/>
    <property type="evidence" value="ECO:0007669"/>
    <property type="project" value="InterPro"/>
</dbReference>
<name>A0A2B7XS18_9EURO</name>
<dbReference type="SUPFAM" id="SSF48264">
    <property type="entry name" value="Cytochrome P450"/>
    <property type="match status" value="1"/>
</dbReference>
<feature type="transmembrane region" description="Helical" evidence="7">
    <location>
        <begin position="12"/>
        <end position="36"/>
    </location>
</feature>
<evidence type="ECO:0000256" key="3">
    <source>
        <dbReference type="ARBA" id="ARBA00023002"/>
    </source>
</evidence>
<dbReference type="PRINTS" id="PR00385">
    <property type="entry name" value="P450"/>
</dbReference>